<dbReference type="CDD" id="cd22325">
    <property type="entry name" value="ERCC1_C-like"/>
    <property type="match status" value="1"/>
</dbReference>
<dbReference type="InterPro" id="IPR047260">
    <property type="entry name" value="ERCC1-like_central_dom"/>
</dbReference>
<dbReference type="FunFam" id="1.10.150.20:FF:000017">
    <property type="entry name" value="DNA excision repair protein ERCC-1"/>
    <property type="match status" value="1"/>
</dbReference>
<comment type="similarity">
    <text evidence="2">Belongs to the ERCC1/RAD10/SWI10 family.</text>
</comment>
<evidence type="ECO:0000259" key="7">
    <source>
        <dbReference type="Pfam" id="PF03834"/>
    </source>
</evidence>
<dbReference type="Gene3D" id="1.10.150.20">
    <property type="entry name" value="5' to 3' exonuclease, C-terminal subdomain"/>
    <property type="match status" value="1"/>
</dbReference>
<dbReference type="InterPro" id="IPR004579">
    <property type="entry name" value="ERCC1/RAD10/SWI10"/>
</dbReference>
<evidence type="ECO:0000256" key="4">
    <source>
        <dbReference type="ARBA" id="ARBA00023125"/>
    </source>
</evidence>
<comment type="subcellular location">
    <subcellularLocation>
        <location evidence="1">Nucleus</location>
    </subcellularLocation>
</comment>
<evidence type="ECO:0000256" key="2">
    <source>
        <dbReference type="ARBA" id="ARBA00008283"/>
    </source>
</evidence>
<dbReference type="GO" id="GO:0003684">
    <property type="term" value="F:damaged DNA binding"/>
    <property type="evidence" value="ECO:0007669"/>
    <property type="project" value="InterPro"/>
</dbReference>
<dbReference type="GO" id="GO:0003697">
    <property type="term" value="F:single-stranded DNA binding"/>
    <property type="evidence" value="ECO:0007669"/>
    <property type="project" value="TreeGrafter"/>
</dbReference>
<organism evidence="8">
    <name type="scientific">Lingulaulax polyedra</name>
    <name type="common">Dinoflagellate</name>
    <name type="synonym">Lingulodinium polyedra</name>
    <dbReference type="NCBI Taxonomy" id="160621"/>
    <lineage>
        <taxon>Eukaryota</taxon>
        <taxon>Sar</taxon>
        <taxon>Alveolata</taxon>
        <taxon>Dinophyceae</taxon>
        <taxon>Gonyaulacales</taxon>
        <taxon>Lingulodiniaceae</taxon>
        <taxon>Lingulaulax</taxon>
    </lineage>
</organism>
<evidence type="ECO:0000256" key="6">
    <source>
        <dbReference type="ARBA" id="ARBA00023242"/>
    </source>
</evidence>
<evidence type="ECO:0000256" key="3">
    <source>
        <dbReference type="ARBA" id="ARBA00022763"/>
    </source>
</evidence>
<dbReference type="Pfam" id="PF03834">
    <property type="entry name" value="Rad10"/>
    <property type="match status" value="1"/>
</dbReference>
<evidence type="ECO:0000313" key="8">
    <source>
        <dbReference type="EMBL" id="QDO16410.1"/>
    </source>
</evidence>
<dbReference type="GO" id="GO:0070522">
    <property type="term" value="C:ERCC4-ERCC1 complex"/>
    <property type="evidence" value="ECO:0007669"/>
    <property type="project" value="TreeGrafter"/>
</dbReference>
<proteinExistence type="evidence at transcript level"/>
<dbReference type="Pfam" id="PF14520">
    <property type="entry name" value="HHH_5"/>
    <property type="match status" value="1"/>
</dbReference>
<dbReference type="GO" id="GO:0070914">
    <property type="term" value="P:UV-damage excision repair"/>
    <property type="evidence" value="ECO:0007669"/>
    <property type="project" value="TreeGrafter"/>
</dbReference>
<sequence length="232" mass="25290">MGPPVAAVASDAPPAPVPAKRFEHPRAVQAIIAASRQQGNPILACVRSTLVEYADGLVPDYLAGPETAVLFISLRFQRLHPDYLQRRVEALASRHRVRVLLCRVDLEHPEEQLEQVTLLAFHSGLSLLLAFSDAEAAAYLETLHRYQSKSAEALMGKLAEGDHKARLTEVLTTVKGVNRTDAASLAGRFGSLARIASASVEELQRCPGIGDTKVKRLHHVFHAPFFTEPAAH</sequence>
<dbReference type="NCBIfam" id="TIGR00597">
    <property type="entry name" value="rad10"/>
    <property type="match status" value="1"/>
</dbReference>
<dbReference type="InterPro" id="IPR010994">
    <property type="entry name" value="RuvA_2-like"/>
</dbReference>
<dbReference type="GO" id="GO:0006302">
    <property type="term" value="P:double-strand break repair"/>
    <property type="evidence" value="ECO:0007669"/>
    <property type="project" value="UniProtKB-ARBA"/>
</dbReference>
<reference evidence="8" key="1">
    <citation type="journal article" date="2019" name="Microorganisms">
        <title>DNA Damage Response Pathways in Dinoflagellates.</title>
        <authorList>
            <person name="Li C."/>
            <person name="Wong J."/>
        </authorList>
    </citation>
    <scope>NUCLEOTIDE SEQUENCE</scope>
</reference>
<evidence type="ECO:0000256" key="5">
    <source>
        <dbReference type="ARBA" id="ARBA00023204"/>
    </source>
</evidence>
<accession>A0A516AGH3</accession>
<dbReference type="Gene3D" id="3.40.50.10130">
    <property type="match status" value="1"/>
</dbReference>
<dbReference type="PANTHER" id="PTHR12749:SF0">
    <property type="entry name" value="DNA EXCISION REPAIR PROTEIN ERCC-1"/>
    <property type="match status" value="1"/>
</dbReference>
<keyword evidence="3" id="KW-0227">DNA damage</keyword>
<dbReference type="GO" id="GO:0000110">
    <property type="term" value="C:nucleotide-excision repair factor 1 complex"/>
    <property type="evidence" value="ECO:0007669"/>
    <property type="project" value="TreeGrafter"/>
</dbReference>
<dbReference type="SUPFAM" id="SSF47781">
    <property type="entry name" value="RuvA domain 2-like"/>
    <property type="match status" value="1"/>
</dbReference>
<evidence type="ECO:0000256" key="1">
    <source>
        <dbReference type="ARBA" id="ARBA00004123"/>
    </source>
</evidence>
<dbReference type="GO" id="GO:0006312">
    <property type="term" value="P:mitotic recombination"/>
    <property type="evidence" value="ECO:0007669"/>
    <property type="project" value="TreeGrafter"/>
</dbReference>
<protein>
    <submittedName>
        <fullName evidence="8">DNA excision repair protein ERCC-1</fullName>
    </submittedName>
</protein>
<dbReference type="EMBL" id="MN125943">
    <property type="protein sequence ID" value="QDO16410.1"/>
    <property type="molecule type" value="mRNA"/>
</dbReference>
<keyword evidence="5" id="KW-0234">DNA repair</keyword>
<keyword evidence="4" id="KW-0238">DNA-binding</keyword>
<keyword evidence="6" id="KW-0539">Nucleus</keyword>
<dbReference type="SUPFAM" id="SSF52980">
    <property type="entry name" value="Restriction endonuclease-like"/>
    <property type="match status" value="1"/>
</dbReference>
<name>A0A516AGH3_LINPO</name>
<dbReference type="AlphaFoldDB" id="A0A516AGH3"/>
<dbReference type="InterPro" id="IPR011335">
    <property type="entry name" value="Restrct_endonuc-II-like"/>
</dbReference>
<feature type="domain" description="ERCC1-like central" evidence="7">
    <location>
        <begin position="31"/>
        <end position="143"/>
    </location>
</feature>
<dbReference type="PANTHER" id="PTHR12749">
    <property type="entry name" value="EXCISION REPAIR CROSS-COMPLEMENTING 1 ERCC1"/>
    <property type="match status" value="1"/>
</dbReference>